<feature type="domain" description="Protein kinase" evidence="8">
    <location>
        <begin position="2936"/>
        <end position="3394"/>
    </location>
</feature>
<feature type="compositionally biased region" description="Polar residues" evidence="7">
    <location>
        <begin position="2753"/>
        <end position="2764"/>
    </location>
</feature>
<keyword evidence="10" id="KW-1185">Reference proteome</keyword>
<dbReference type="Proteomes" id="UP000674143">
    <property type="component" value="Chromosome 20"/>
</dbReference>
<feature type="compositionally biased region" description="Low complexity" evidence="7">
    <location>
        <begin position="801"/>
        <end position="812"/>
    </location>
</feature>
<dbReference type="Gene3D" id="1.10.510.10">
    <property type="entry name" value="Transferase(Phosphotransferase) domain 1"/>
    <property type="match status" value="2"/>
</dbReference>
<dbReference type="GO" id="GO:0005524">
    <property type="term" value="F:ATP binding"/>
    <property type="evidence" value="ECO:0007669"/>
    <property type="project" value="UniProtKB-UniRule"/>
</dbReference>
<feature type="compositionally biased region" description="Polar residues" evidence="7">
    <location>
        <begin position="1003"/>
        <end position="1023"/>
    </location>
</feature>
<comment type="caution">
    <text evidence="9">The sequence shown here is derived from an EMBL/GenBank/DDBJ whole genome shotgun (WGS) entry which is preliminary data.</text>
</comment>
<dbReference type="EMBL" id="JAFHLR010000020">
    <property type="protein sequence ID" value="KAG5480405.1"/>
    <property type="molecule type" value="Genomic_DNA"/>
</dbReference>
<feature type="compositionally biased region" description="Low complexity" evidence="7">
    <location>
        <begin position="1594"/>
        <end position="1607"/>
    </location>
</feature>
<feature type="region of interest" description="Disordered" evidence="7">
    <location>
        <begin position="2308"/>
        <end position="2355"/>
    </location>
</feature>
<feature type="compositionally biased region" description="Polar residues" evidence="7">
    <location>
        <begin position="2383"/>
        <end position="2399"/>
    </location>
</feature>
<dbReference type="PROSITE" id="PS00107">
    <property type="entry name" value="PROTEIN_KINASE_ATP"/>
    <property type="match status" value="1"/>
</dbReference>
<feature type="compositionally biased region" description="Polar residues" evidence="7">
    <location>
        <begin position="1840"/>
        <end position="1854"/>
    </location>
</feature>
<dbReference type="GO" id="GO:0004674">
    <property type="term" value="F:protein serine/threonine kinase activity"/>
    <property type="evidence" value="ECO:0007669"/>
    <property type="project" value="UniProtKB-KW"/>
</dbReference>
<dbReference type="PANTHER" id="PTHR24348">
    <property type="entry name" value="SERINE/THREONINE-PROTEIN KINASE UNC-51-RELATED"/>
    <property type="match status" value="1"/>
</dbReference>
<dbReference type="PROSITE" id="PS50011">
    <property type="entry name" value="PROTEIN_KINASE_DOM"/>
    <property type="match status" value="1"/>
</dbReference>
<dbReference type="PANTHER" id="PTHR24348:SF22">
    <property type="entry name" value="NON-SPECIFIC SERINE_THREONINE PROTEIN KINASE"/>
    <property type="match status" value="1"/>
</dbReference>
<feature type="region of interest" description="Disordered" evidence="7">
    <location>
        <begin position="791"/>
        <end position="822"/>
    </location>
</feature>
<dbReference type="PROSITE" id="PS00108">
    <property type="entry name" value="PROTEIN_KINASE_ST"/>
    <property type="match status" value="1"/>
</dbReference>
<feature type="region of interest" description="Disordered" evidence="7">
    <location>
        <begin position="3513"/>
        <end position="3532"/>
    </location>
</feature>
<dbReference type="KEGG" id="loi:92362030"/>
<proteinExistence type="predicted"/>
<feature type="region of interest" description="Disordered" evidence="7">
    <location>
        <begin position="1840"/>
        <end position="1906"/>
    </location>
</feature>
<dbReference type="GO" id="GO:0005776">
    <property type="term" value="C:autophagosome"/>
    <property type="evidence" value="ECO:0007669"/>
    <property type="project" value="TreeGrafter"/>
</dbReference>
<reference evidence="9 10" key="1">
    <citation type="submission" date="2021-02" db="EMBL/GenBank/DDBJ databases">
        <title>Leishmania (Mundinia) orientalis Genome sequencing and assembly.</title>
        <authorList>
            <person name="Almutairi H."/>
            <person name="Gatherer D."/>
        </authorList>
    </citation>
    <scope>NUCLEOTIDE SEQUENCE [LARGE SCALE GENOMIC DNA]</scope>
    <source>
        <strain evidence="9">LSCM4</strain>
    </source>
</reference>
<feature type="compositionally biased region" description="Polar residues" evidence="7">
    <location>
        <begin position="1876"/>
        <end position="1891"/>
    </location>
</feature>
<evidence type="ECO:0000259" key="8">
    <source>
        <dbReference type="PROSITE" id="PS50011"/>
    </source>
</evidence>
<accession>A0A836HA62</accession>
<feature type="compositionally biased region" description="Low complexity" evidence="7">
    <location>
        <begin position="2344"/>
        <end position="2355"/>
    </location>
</feature>
<dbReference type="GO" id="GO:0010506">
    <property type="term" value="P:regulation of autophagy"/>
    <property type="evidence" value="ECO:0007669"/>
    <property type="project" value="InterPro"/>
</dbReference>
<feature type="compositionally biased region" description="Basic and acidic residues" evidence="7">
    <location>
        <begin position="2439"/>
        <end position="2449"/>
    </location>
</feature>
<feature type="region of interest" description="Disordered" evidence="7">
    <location>
        <begin position="2186"/>
        <end position="2219"/>
    </location>
</feature>
<evidence type="ECO:0000313" key="9">
    <source>
        <dbReference type="EMBL" id="KAG5480405.1"/>
    </source>
</evidence>
<feature type="region of interest" description="Disordered" evidence="7">
    <location>
        <begin position="894"/>
        <end position="932"/>
    </location>
</feature>
<organism evidence="9 10">
    <name type="scientific">Leishmania orientalis</name>
    <dbReference type="NCBI Taxonomy" id="2249476"/>
    <lineage>
        <taxon>Eukaryota</taxon>
        <taxon>Discoba</taxon>
        <taxon>Euglenozoa</taxon>
        <taxon>Kinetoplastea</taxon>
        <taxon>Metakinetoplastina</taxon>
        <taxon>Trypanosomatida</taxon>
        <taxon>Trypanosomatidae</taxon>
        <taxon>Leishmaniinae</taxon>
        <taxon>Leishmania</taxon>
    </lineage>
</organism>
<keyword evidence="4" id="KW-0418">Kinase</keyword>
<keyword evidence="5 6" id="KW-0067">ATP-binding</keyword>
<evidence type="ECO:0000256" key="5">
    <source>
        <dbReference type="ARBA" id="ARBA00022840"/>
    </source>
</evidence>
<evidence type="ECO:0000256" key="4">
    <source>
        <dbReference type="ARBA" id="ARBA00022777"/>
    </source>
</evidence>
<evidence type="ECO:0000313" key="10">
    <source>
        <dbReference type="Proteomes" id="UP000674143"/>
    </source>
</evidence>
<feature type="compositionally biased region" description="Low complexity" evidence="7">
    <location>
        <begin position="2259"/>
        <end position="2273"/>
    </location>
</feature>
<feature type="region of interest" description="Disordered" evidence="7">
    <location>
        <begin position="618"/>
        <end position="644"/>
    </location>
</feature>
<dbReference type="GO" id="GO:0016020">
    <property type="term" value="C:membrane"/>
    <property type="evidence" value="ECO:0007669"/>
    <property type="project" value="TreeGrafter"/>
</dbReference>
<dbReference type="GO" id="GO:0005829">
    <property type="term" value="C:cytosol"/>
    <property type="evidence" value="ECO:0007669"/>
    <property type="project" value="TreeGrafter"/>
</dbReference>
<evidence type="ECO:0000256" key="2">
    <source>
        <dbReference type="ARBA" id="ARBA00022679"/>
    </source>
</evidence>
<feature type="region of interest" description="Disordered" evidence="7">
    <location>
        <begin position="2596"/>
        <end position="2625"/>
    </location>
</feature>
<feature type="binding site" evidence="6">
    <location>
        <position position="2965"/>
    </location>
    <ligand>
        <name>ATP</name>
        <dbReference type="ChEBI" id="CHEBI:30616"/>
    </ligand>
</feature>
<protein>
    <recommendedName>
        <fullName evidence="8">Protein kinase domain-containing protein</fullName>
    </recommendedName>
</protein>
<dbReference type="InterPro" id="IPR001245">
    <property type="entry name" value="Ser-Thr/Tyr_kinase_cat_dom"/>
</dbReference>
<feature type="compositionally biased region" description="Polar residues" evidence="7">
    <location>
        <begin position="2450"/>
        <end position="2465"/>
    </location>
</feature>
<feature type="compositionally biased region" description="Low complexity" evidence="7">
    <location>
        <begin position="274"/>
        <end position="323"/>
    </location>
</feature>
<feature type="compositionally biased region" description="Polar residues" evidence="7">
    <location>
        <begin position="3272"/>
        <end position="3300"/>
    </location>
</feature>
<dbReference type="RefSeq" id="XP_067063736.1">
    <property type="nucleotide sequence ID" value="XM_067208096.1"/>
</dbReference>
<feature type="compositionally biased region" description="Low complexity" evidence="7">
    <location>
        <begin position="2734"/>
        <end position="2751"/>
    </location>
</feature>
<feature type="region of interest" description="Disordered" evidence="7">
    <location>
        <begin position="729"/>
        <end position="775"/>
    </location>
</feature>
<feature type="region of interest" description="Disordered" evidence="7">
    <location>
        <begin position="1575"/>
        <end position="1607"/>
    </location>
</feature>
<feature type="compositionally biased region" description="Low complexity" evidence="7">
    <location>
        <begin position="3323"/>
        <end position="3338"/>
    </location>
</feature>
<dbReference type="InterPro" id="IPR011009">
    <property type="entry name" value="Kinase-like_dom_sf"/>
</dbReference>
<feature type="compositionally biased region" description="Basic and acidic residues" evidence="7">
    <location>
        <begin position="3441"/>
        <end position="3450"/>
    </location>
</feature>
<dbReference type="InterPro" id="IPR000719">
    <property type="entry name" value="Prot_kinase_dom"/>
</dbReference>
<dbReference type="SUPFAM" id="SSF56112">
    <property type="entry name" value="Protein kinase-like (PK-like)"/>
    <property type="match status" value="1"/>
</dbReference>
<feature type="region of interest" description="Disordered" evidence="7">
    <location>
        <begin position="1621"/>
        <end position="1756"/>
    </location>
</feature>
<feature type="compositionally biased region" description="Polar residues" evidence="7">
    <location>
        <begin position="1463"/>
        <end position="1488"/>
    </location>
</feature>
<evidence type="ECO:0000256" key="1">
    <source>
        <dbReference type="ARBA" id="ARBA00022527"/>
    </source>
</evidence>
<feature type="compositionally biased region" description="Polar residues" evidence="7">
    <location>
        <begin position="1647"/>
        <end position="1658"/>
    </location>
</feature>
<feature type="compositionally biased region" description="Low complexity" evidence="7">
    <location>
        <begin position="1711"/>
        <end position="1728"/>
    </location>
</feature>
<feature type="region of interest" description="Disordered" evidence="7">
    <location>
        <begin position="225"/>
        <end position="337"/>
    </location>
</feature>
<feature type="region of interest" description="Disordered" evidence="7">
    <location>
        <begin position="2236"/>
        <end position="2273"/>
    </location>
</feature>
<keyword evidence="2" id="KW-0808">Transferase</keyword>
<feature type="compositionally biased region" description="Polar residues" evidence="7">
    <location>
        <begin position="1686"/>
        <end position="1704"/>
    </location>
</feature>
<evidence type="ECO:0000256" key="3">
    <source>
        <dbReference type="ARBA" id="ARBA00022741"/>
    </source>
</evidence>
<evidence type="ECO:0000256" key="7">
    <source>
        <dbReference type="SAM" id="MobiDB-lite"/>
    </source>
</evidence>
<feature type="region of interest" description="Disordered" evidence="7">
    <location>
        <begin position="1"/>
        <end position="36"/>
    </location>
</feature>
<feature type="region of interest" description="Disordered" evidence="7">
    <location>
        <begin position="1453"/>
        <end position="1488"/>
    </location>
</feature>
<feature type="region of interest" description="Disordered" evidence="7">
    <location>
        <begin position="3430"/>
        <end position="3456"/>
    </location>
</feature>
<name>A0A836HA62_9TRYP</name>
<dbReference type="GO" id="GO:0000045">
    <property type="term" value="P:autophagosome assembly"/>
    <property type="evidence" value="ECO:0007669"/>
    <property type="project" value="TreeGrafter"/>
</dbReference>
<dbReference type="InterPro" id="IPR008271">
    <property type="entry name" value="Ser/Thr_kinase_AS"/>
</dbReference>
<keyword evidence="1" id="KW-0723">Serine/threonine-protein kinase</keyword>
<feature type="region of interest" description="Disordered" evidence="7">
    <location>
        <begin position="951"/>
        <end position="1023"/>
    </location>
</feature>
<feature type="compositionally biased region" description="Polar residues" evidence="7">
    <location>
        <begin position="26"/>
        <end position="36"/>
    </location>
</feature>
<dbReference type="GeneID" id="92362030"/>
<feature type="region of interest" description="Disordered" evidence="7">
    <location>
        <begin position="3267"/>
        <end position="3339"/>
    </location>
</feature>
<dbReference type="InterPro" id="IPR017441">
    <property type="entry name" value="Protein_kinase_ATP_BS"/>
</dbReference>
<dbReference type="InterPro" id="IPR045269">
    <property type="entry name" value="Atg1-like"/>
</dbReference>
<feature type="compositionally biased region" description="Low complexity" evidence="7">
    <location>
        <begin position="968"/>
        <end position="991"/>
    </location>
</feature>
<sequence length="3532" mass="369174">MESYSAKAASSAQLLDGSAPRAAAETLSSKATGQAVMSGNCSTLPTGECPHLNKSPVHPAAVAATVADGESAVAVQSPPLTIVASTGKSVPARTNTFAGDSVWRQWGAVRPVSLCGVTPAASSSKSPSAAAAASAPLISSPENPLTAATVPPLSPVSPLLFTLSGVIQPRRSSAAAEVNAAPMRETLERRSVLSADNGPATALFLPTHDPLASYHDLYRRLKNNPSLSSTSSVPLPLSVPPRPATPVGGHHNCSGGSTAVETAALSPLSKALSRRGSGPRLPPLRSTQTPASAASEREAGASLTSPESSSESPSSLPEFAFSPQEPPPPQQQQHQLPADVSARLNPSLLLIAEGLRGCSFAEIMCPVLVVEDSKARMAASEAFSAASASSSAATTGPESQTCALPRSRGLPPCAQSSSHSPPCTDIPQPLFGSTTTVDREDDGWSEGSRGMCNQLAHAVANSDASNISADGAGDAEVNSTHGSKMPAAVSNTLMDHMSLSMQSATTKMATPTSAVATRTLSLTCSAFAMDQRASDSPMLPRSRGWPLVYANDAAVRMLGCRDEEEVTAAAFEDTFRCFVPALSPGTFSGSNVPRVTVTAATDGASGPDEPAAVLGVAPPPSPEAAHSEAKEMCSNDNSDGTVLPKPPQPSCDVVWREVQSPKELFSLPHDNHVILYCARTAAYYAALAAPSNQPKVSRHAGAGNESTLSPLRATPASARMPAVATAASGTNTSLIGSPPNMRKRSLHPATQRTRCHPPTLRNPSRYSADIPSPRLMGGDEAITVGQCRRATSIKAEGTNTSSSLRSDLSSRASPPPMQQQQHCGSRYVEIYVLQRLESSNGSPIVAKLPTVRTAAAGLSPALATLGGAAFDPRRPGARTPSVSPNRRLTAILASPPAEAPHLRSSPSPAPPLRRSARSQLPNSATAAVDGSDPFNADALRALRGQHLNHSRHASLPPVAQSSCRPPNSSAERSSNGAASRASGSRGSPARGVEVAFDRREAPSANSDGASAMRSTSQHTNRNSSFELSYSPFHVNLAQLASASPDCLYGAKEPTDSAPSEAVVAGEAQELAFASSHQPKDNSHHHSNLNRISRLSQQTALPADQRKPQQLNLLSRQHQQGPSAGLGEDEVCTASQHKGNHIENLLPVTTALQPAPWPVSRKRSLCSAPLLATNATIALLSGARSRLFPPLHQQVRTPASGHVSSSGSSYQQSLTVSSEALVPRAAPLAPCRAMQDMRNADSVFQLAEPLRDIQQHEHKSLSAQLATWVGCAQPPAWGRRDSKQLSSLSVSPLHSHTSLMYRSLHSGGHLSLLSGGDVVGCGGHGAPQHVFPNILTGALQQQPSGWANPTETSVTQLLGNVSGMSWQRSHEADQITTKKLADRVRSQRGIVAVLVSARLPQTIIFNSVAFMMFVQHVLRFQYSNGATQVGCILNVRRKTQLVVDMIPVEALMSTSGRMRRNSTDKGSGSIKNTPTGSSSNAKNLSAEESASGISATVEAGAAGPRLDSVATSPKKARTAVPVFVSSLPSPKSATASQQQQQAIEELLGARLKDLDALYSYEESRQAFRSAVLALDSGASGSCPHSHHSNGDALFTDSDSSSALPATAAPSLPWRPLRRYSEEVSALQSPSDVNKESRTATPLRGLPSPLTTGATASQPHHSPLRHRMTWPCNPHPQHQKQEHKRYSYPTSPITNKQQVACTSDAMSSGGDGRCSSRGSTSGRLGTSSSTEIRPKRSGAMETRGDAVSAGRLPRRSSSMIQTTTAVKAAAAAAASASGSVQLKRSVEMLSETAVRVEDGGRVFPAAVSRPSSAAATATSGTANAALGGYNSSEATATNYIPDSASSEAWPSGLQQKNDGDGEDALPRQQTRIPGAEGSGTQQLLGASPGSGSALQGPPQPRRRRPQRDVPICHYLSRDMQESCAMCDGATRICPDTYEAQVRIPFTTPQRLDLLSQLANVQLSKYRGLSVFGVNLVNLATDEAAAEAAQPSPQIIPLRYDIAARSYLEEVRGKSVVLPALMSPTIASPSFPSEAARASADAPAKTAVGTEAVLAAAANMSGANNSSEASELVSGAAVSMVLGLCPPALRVPASIAFAAATSSASAKRHGWAGSGVRSAEPGCMPSHNMSNVSSNPAAPGTAVPVAIAVTNETTLSLSGGPPAGDLLSAASTNELIKAKGADDAQRSADTFYLAGPPPSRGPHHRASRGLRMPSSATADNNEGKPLVDAVAAAAHPGAVSGMEDGKRRLPGCAGRGTEQLNESGPPLAAAASGGLPESGASLPKMGIGLQLPAVLLGGTVATARVKNRIASAADNAEKKHTRAHRAPTKATPQPQRNSKDAALASEPRNTPNTTVTVSTVDVRSPLQSNVTPHAFHHAVKPPAHARTSQPAAAASQELSQTPPRVEAQSGDSWNGGLPSRPGRRGSDVLSPSGAVGESGESMIDKSSAERTTRSSFSGSPTTQLRLTSSYPSCLPHPIVFGATPSAGAPNNLAELVSTRSSITQGLVSVSTQKSGGTKLLSYTLSNSAAVAFGDFSTALERQSGDWNQKNAHASCTAARKKAKKSSGASAAAANAEALVGPLASEAPDVKRRAQQCWSSASLSGHAPKPAMVTGVPTHAGLPSTSSSTTATHSALLHAGSAVRDEANDSFAESFMDVFGLVNRPQQLADLRRHVSTHAWSAVDHGSLPGGSTSLSSGAAAVAAAAAQGSISCSSTANHSFGADVAARPIRHLATTISSPSQSRVGESVSSSKNSKLAHTTGLSNTTTKSEKNDIPSTHGGARACSEEEAESMTRNNLHVLVYAARACPEVEEVLGIYGHCTTLVTSGTKMLQYVRSGLHLFDVVIVEWVDSLISMEVHDMLAKHAVEETVVAFFISTRPGVRAPTMNVENIMTDATVVMHADNLLDGILSRNVLEDLQQQIRRRRLLRSMVSLRKEQSYQIASRIGSGAFGDVFEVMMYVSRGRLAMKRIFLKSMKLRQLEIIHREVSIMRALDHPNIVSFSHTRLEDNAYAIFMELCDGNLADYLQEPTVAILGAAERQQCRSSAAGAGGAAAECQSSTMSISSPLSSSNSASGKGDIAGVLRTATRMGSKIQSPVSTGTSIVAPELTRPQDAVMIVHDIASALSYLHRRGIIHRDIKPANVLFSNGMAKLGDFGSAVRMTESRQLRNMKGTVSYMAPEMVLGETYTESCDMWSFGCLIASIMGINLGHLNGLHMPALNELYRTIPKTGSLPLTFTNRLSSRLGHHYTEATTNRMLMALKGALEIDPAERQQGAAPQSQDWANASDTTEGKEAQSSSQQDTCLHSGASRGKGETRTTNEQQPRQVTEVEGTETPAAAAGTRNSRRRVLCITTSSIGVLEDFSALLPASLVDLFTRLFHRDPAKRMTAVDVLDHQVSWDVEWMTRMMQEVYEVSCLLVQRGAGAQGEARGAIRRRSVGQADGRQLLHSDEKGEPGAAKPSVTTGSFMCFPIQCGSDEVIWVAGGSEGRRISGAVGTGGGANIPSVENNYVLDLSLSGSSSGGSGDRSCGHEAAEE</sequence>
<dbReference type="SMART" id="SM00220">
    <property type="entry name" value="S_TKc"/>
    <property type="match status" value="1"/>
</dbReference>
<dbReference type="Pfam" id="PF07714">
    <property type="entry name" value="PK_Tyr_Ser-Thr"/>
    <property type="match status" value="1"/>
</dbReference>
<feature type="region of interest" description="Disordered" evidence="7">
    <location>
        <begin position="2731"/>
        <end position="2778"/>
    </location>
</feature>
<dbReference type="GO" id="GO:0000407">
    <property type="term" value="C:phagophore assembly site"/>
    <property type="evidence" value="ECO:0007669"/>
    <property type="project" value="TreeGrafter"/>
</dbReference>
<feature type="region of interest" description="Disordered" evidence="7">
    <location>
        <begin position="385"/>
        <end position="447"/>
    </location>
</feature>
<evidence type="ECO:0000256" key="6">
    <source>
        <dbReference type="PROSITE-ProRule" id="PRU10141"/>
    </source>
</evidence>
<keyword evidence="3 6" id="KW-0547">Nucleotide-binding</keyword>
<feature type="compositionally biased region" description="Low complexity" evidence="7">
    <location>
        <begin position="225"/>
        <end position="236"/>
    </location>
</feature>
<feature type="region of interest" description="Disordered" evidence="7">
    <location>
        <begin position="2375"/>
        <end position="2465"/>
    </location>
</feature>
<gene>
    <name evidence="9" type="ORF">LSCM4_06171</name>
</gene>